<evidence type="ECO:0000256" key="9">
    <source>
        <dbReference type="ARBA" id="ARBA00022840"/>
    </source>
</evidence>
<dbReference type="PRINTS" id="PR01100">
    <property type="entry name" value="SHIKIMTKNASE"/>
</dbReference>
<feature type="binding site" evidence="12">
    <location>
        <position position="33"/>
    </location>
    <ligand>
        <name>substrate</name>
    </ligand>
</feature>
<reference evidence="14 15" key="1">
    <citation type="journal article" date="2014" name="Int. J. Syst. Evol. Microbiol.">
        <title>Listeria floridensis sp. nov., Listeria aquatica sp. nov., Listeria cornellensis sp. nov., Listeria riparia sp. nov. and Listeria grandensis sp. nov., from agricultural and natural environments.</title>
        <authorList>
            <person name="den Bakker H.C."/>
            <person name="Warchocki S."/>
            <person name="Wright E.M."/>
            <person name="Allred A.F."/>
            <person name="Ahlstrom C."/>
            <person name="Manuel C.S."/>
            <person name="Stasiewicz M.J."/>
            <person name="Burrell A."/>
            <person name="Roof S."/>
            <person name="Strawn L."/>
            <person name="Fortes E.D."/>
            <person name="Nightingale K.K."/>
            <person name="Kephart D."/>
            <person name="Wiedmann M."/>
        </authorList>
    </citation>
    <scope>NUCLEOTIDE SEQUENCE [LARGE SCALE GENOMIC DNA]</scope>
    <source>
        <strain evidence="15">FSL F6-971</strain>
    </source>
</reference>
<keyword evidence="5 12" id="KW-0028">Amino-acid biosynthesis</keyword>
<dbReference type="AlphaFoldDB" id="W7BX53"/>
<dbReference type="EMBL" id="AODD01000002">
    <property type="protein sequence ID" value="EUJ24878.1"/>
    <property type="molecule type" value="Genomic_DNA"/>
</dbReference>
<dbReference type="UniPathway" id="UPA00053">
    <property type="reaction ID" value="UER00088"/>
</dbReference>
<dbReference type="GO" id="GO:0016887">
    <property type="term" value="F:ATP hydrolysis activity"/>
    <property type="evidence" value="ECO:0007669"/>
    <property type="project" value="InterPro"/>
</dbReference>
<dbReference type="Pfam" id="PF01202">
    <property type="entry name" value="SKI"/>
    <property type="match status" value="1"/>
</dbReference>
<organism evidence="14 15">
    <name type="scientific">Listeria grandensis FSL F6-0971</name>
    <dbReference type="NCBI Taxonomy" id="1265819"/>
    <lineage>
        <taxon>Bacteria</taxon>
        <taxon>Bacillati</taxon>
        <taxon>Bacillota</taxon>
        <taxon>Bacilli</taxon>
        <taxon>Bacillales</taxon>
        <taxon>Listeriaceae</taxon>
        <taxon>Listeria</taxon>
    </lineage>
</organism>
<keyword evidence="12" id="KW-0479">Metal-binding</keyword>
<evidence type="ECO:0000256" key="5">
    <source>
        <dbReference type="ARBA" id="ARBA00022605"/>
    </source>
</evidence>
<protein>
    <recommendedName>
        <fullName evidence="3 12">Shikimate kinase</fullName>
        <shortName evidence="12">SK</shortName>
        <ecNumber evidence="3 12">2.7.1.71</ecNumber>
    </recommendedName>
</protein>
<dbReference type="SUPFAM" id="SSF52540">
    <property type="entry name" value="P-loop containing nucleoside triphosphate hydrolases"/>
    <property type="match status" value="2"/>
</dbReference>
<comment type="caution">
    <text evidence="14">The sequence shown here is derived from an EMBL/GenBank/DDBJ whole genome shotgun (WGS) entry which is preliminary data.</text>
</comment>
<keyword evidence="6 12" id="KW-0808">Transferase</keyword>
<feature type="binding site" evidence="12">
    <location>
        <position position="116"/>
    </location>
    <ligand>
        <name>ATP</name>
        <dbReference type="ChEBI" id="CHEBI:30616"/>
    </ligand>
</feature>
<keyword evidence="8 12" id="KW-0418">Kinase</keyword>
<comment type="pathway">
    <text evidence="1 12">Metabolic intermediate biosynthesis; chorismate biosynthesis; chorismate from D-erythrose 4-phosphate and phosphoenolpyruvate: step 5/7.</text>
</comment>
<keyword evidence="12" id="KW-0963">Cytoplasm</keyword>
<dbReference type="Proteomes" id="UP000019253">
    <property type="component" value="Unassembled WGS sequence"/>
</dbReference>
<dbReference type="InterPro" id="IPR003439">
    <property type="entry name" value="ABC_transporter-like_ATP-bd"/>
</dbReference>
<comment type="caution">
    <text evidence="12">Lacks conserved residue(s) required for the propagation of feature annotation.</text>
</comment>
<keyword evidence="12" id="KW-0460">Magnesium</keyword>
<evidence type="ECO:0000313" key="14">
    <source>
        <dbReference type="EMBL" id="EUJ24878.1"/>
    </source>
</evidence>
<dbReference type="PATRIC" id="fig|1265819.5.peg.654"/>
<evidence type="ECO:0000256" key="4">
    <source>
        <dbReference type="ARBA" id="ARBA00022448"/>
    </source>
</evidence>
<keyword evidence="15" id="KW-1185">Reference proteome</keyword>
<gene>
    <name evidence="12" type="primary">aroK</name>
    <name evidence="14" type="ORF">PGRAN_03285</name>
</gene>
<dbReference type="InterPro" id="IPR017871">
    <property type="entry name" value="ABC_transporter-like_CS"/>
</dbReference>
<dbReference type="PANTHER" id="PTHR43335:SF4">
    <property type="entry name" value="ABC TRANSPORTER, ATP-BINDING PROTEIN"/>
    <property type="match status" value="1"/>
</dbReference>
<dbReference type="InterPro" id="IPR023000">
    <property type="entry name" value="Shikimate_kinase_CS"/>
</dbReference>
<dbReference type="PROSITE" id="PS00211">
    <property type="entry name" value="ABC_TRANSPORTER_1"/>
    <property type="match status" value="1"/>
</dbReference>
<dbReference type="GO" id="GO:0004765">
    <property type="term" value="F:shikimate kinase activity"/>
    <property type="evidence" value="ECO:0007669"/>
    <property type="project" value="UniProtKB-UniRule"/>
</dbReference>
<dbReference type="Pfam" id="PF00005">
    <property type="entry name" value="ABC_tran"/>
    <property type="match status" value="1"/>
</dbReference>
<dbReference type="SMART" id="SM00382">
    <property type="entry name" value="AAA"/>
    <property type="match status" value="1"/>
</dbReference>
<evidence type="ECO:0000256" key="6">
    <source>
        <dbReference type="ARBA" id="ARBA00022679"/>
    </source>
</evidence>
<name>W7BX53_9LIST</name>
<dbReference type="InterPro" id="IPR000623">
    <property type="entry name" value="Shikimate_kinase/TSH1"/>
</dbReference>
<keyword evidence="9 12" id="KW-0067">ATP-binding</keyword>
<proteinExistence type="inferred from homology"/>
<dbReference type="EC" id="2.7.1.71" evidence="3 12"/>
<dbReference type="OrthoDB" id="9804819at2"/>
<dbReference type="GO" id="GO:0005737">
    <property type="term" value="C:cytoplasm"/>
    <property type="evidence" value="ECO:0007669"/>
    <property type="project" value="UniProtKB-SubCell"/>
</dbReference>
<feature type="binding site" evidence="12">
    <location>
        <position position="78"/>
    </location>
    <ligand>
        <name>substrate</name>
    </ligand>
</feature>
<evidence type="ECO:0000259" key="13">
    <source>
        <dbReference type="PROSITE" id="PS50893"/>
    </source>
</evidence>
<evidence type="ECO:0000313" key="15">
    <source>
        <dbReference type="Proteomes" id="UP000019253"/>
    </source>
</evidence>
<accession>W7BX53</accession>
<dbReference type="PROSITE" id="PS01128">
    <property type="entry name" value="SHIKIMATE_KINASE"/>
    <property type="match status" value="1"/>
</dbReference>
<evidence type="ECO:0000256" key="8">
    <source>
        <dbReference type="ARBA" id="ARBA00022777"/>
    </source>
</evidence>
<comment type="function">
    <text evidence="12">Catalyzes the specific phosphorylation of the 3-hydroxyl group of shikimic acid using ATP as a cosubstrate.</text>
</comment>
<keyword evidence="7 12" id="KW-0547">Nucleotide-binding</keyword>
<dbReference type="GO" id="GO:0009423">
    <property type="term" value="P:chorismate biosynthetic process"/>
    <property type="evidence" value="ECO:0007669"/>
    <property type="project" value="UniProtKB-UniRule"/>
</dbReference>
<dbReference type="CDD" id="cd00464">
    <property type="entry name" value="SK"/>
    <property type="match status" value="1"/>
</dbReference>
<evidence type="ECO:0000256" key="10">
    <source>
        <dbReference type="ARBA" id="ARBA00023141"/>
    </source>
</evidence>
<comment type="subcellular location">
    <subcellularLocation>
        <location evidence="12">Cytoplasm</location>
    </subcellularLocation>
</comment>
<dbReference type="Gene3D" id="3.40.50.300">
    <property type="entry name" value="P-loop containing nucleotide triphosphate hydrolases"/>
    <property type="match status" value="2"/>
</dbReference>
<dbReference type="GO" id="GO:0008652">
    <property type="term" value="P:amino acid biosynthetic process"/>
    <property type="evidence" value="ECO:0007669"/>
    <property type="project" value="UniProtKB-KW"/>
</dbReference>
<feature type="domain" description="ABC transporter" evidence="13">
    <location>
        <begin position="177"/>
        <end position="405"/>
    </location>
</feature>
<sequence length="483" mass="54137">MNQVVLTGFMGAGKSTVGRILAENLALPLIDIDTEIQSKFQSSVTEIFARLGESVFRNEEHDMLMQVLQQEAVISTGGGIILSPQNRAQLQSADFVVYLKTSPDIFLKRLEGDTTRPLIQEKSPEEIKILFDSRTQLYEATSHLVIETDLLTPQEIAKKIKKRIPSKEGEIMTQPVLEINHLVKTIGSKPIIKDISFSVNEGEIFGLLGPNGAGKTTIIRSIVKLISKTSGDITILGKNIDNFYTEAIQHVGAIVENPEFYPYMTGLQNLKTFASMSRTKISNERIHEIIQLVHLDKAINNKVKTYSLGMRQRLGVAQALIHNPKLLIFDEPTNGLDPEGMKEFRLQMKTLASQGVSILVSSHLLTEMELLCDRFAIIERGELTHIADMKVENATENELIHTFRMHLEPLELSKQLLTDWNIDYILDDNAAAHFFIQYIPSDIPELVKKLASEDISIFTIEAHTKTLEDRFLEITKSNGGSMA</sequence>
<evidence type="ECO:0000256" key="2">
    <source>
        <dbReference type="ARBA" id="ARBA00005417"/>
    </source>
</evidence>
<feature type="binding site" evidence="12">
    <location>
        <position position="15"/>
    </location>
    <ligand>
        <name>Mg(2+)</name>
        <dbReference type="ChEBI" id="CHEBI:18420"/>
    </ligand>
</feature>
<comment type="similarity">
    <text evidence="2">Belongs to the ABC transporter superfamily.</text>
</comment>
<evidence type="ECO:0000256" key="3">
    <source>
        <dbReference type="ARBA" id="ARBA00012154"/>
    </source>
</evidence>
<feature type="binding site" evidence="12">
    <location>
        <begin position="11"/>
        <end position="16"/>
    </location>
    <ligand>
        <name>ATP</name>
        <dbReference type="ChEBI" id="CHEBI:30616"/>
    </ligand>
</feature>
<comment type="subunit">
    <text evidence="12">Monomer.</text>
</comment>
<keyword evidence="4" id="KW-0813">Transport</keyword>
<dbReference type="InterPro" id="IPR031322">
    <property type="entry name" value="Shikimate/glucono_kinase"/>
</dbReference>
<evidence type="ECO:0000256" key="7">
    <source>
        <dbReference type="ARBA" id="ARBA00022741"/>
    </source>
</evidence>
<dbReference type="GO" id="GO:0009073">
    <property type="term" value="P:aromatic amino acid family biosynthetic process"/>
    <property type="evidence" value="ECO:0007669"/>
    <property type="project" value="UniProtKB-KW"/>
</dbReference>
<dbReference type="GO" id="GO:0005524">
    <property type="term" value="F:ATP binding"/>
    <property type="evidence" value="ECO:0007669"/>
    <property type="project" value="UniProtKB-UniRule"/>
</dbReference>
<evidence type="ECO:0000256" key="12">
    <source>
        <dbReference type="HAMAP-Rule" id="MF_00109"/>
    </source>
</evidence>
<feature type="binding site" evidence="12">
    <location>
        <position position="134"/>
    </location>
    <ligand>
        <name>substrate</name>
    </ligand>
</feature>
<feature type="binding site" evidence="12">
    <location>
        <position position="57"/>
    </location>
    <ligand>
        <name>substrate</name>
    </ligand>
</feature>
<dbReference type="GO" id="GO:0000287">
    <property type="term" value="F:magnesium ion binding"/>
    <property type="evidence" value="ECO:0007669"/>
    <property type="project" value="UniProtKB-UniRule"/>
</dbReference>
<dbReference type="STRING" id="1265819.PGRAN_03285"/>
<evidence type="ECO:0000256" key="11">
    <source>
        <dbReference type="ARBA" id="ARBA00048567"/>
    </source>
</evidence>
<dbReference type="InterPro" id="IPR003593">
    <property type="entry name" value="AAA+_ATPase"/>
</dbReference>
<comment type="similarity">
    <text evidence="12">Belongs to the shikimate kinase family.</text>
</comment>
<comment type="cofactor">
    <cofactor evidence="12">
        <name>Mg(2+)</name>
        <dbReference type="ChEBI" id="CHEBI:18420"/>
    </cofactor>
    <text evidence="12">Binds 1 Mg(2+) ion per subunit.</text>
</comment>
<comment type="catalytic activity">
    <reaction evidence="11 12">
        <text>shikimate + ATP = 3-phosphoshikimate + ADP + H(+)</text>
        <dbReference type="Rhea" id="RHEA:13121"/>
        <dbReference type="ChEBI" id="CHEBI:15378"/>
        <dbReference type="ChEBI" id="CHEBI:30616"/>
        <dbReference type="ChEBI" id="CHEBI:36208"/>
        <dbReference type="ChEBI" id="CHEBI:145989"/>
        <dbReference type="ChEBI" id="CHEBI:456216"/>
        <dbReference type="EC" id="2.7.1.71"/>
    </reaction>
</comment>
<dbReference type="InterPro" id="IPR027417">
    <property type="entry name" value="P-loop_NTPase"/>
</dbReference>
<evidence type="ECO:0000256" key="1">
    <source>
        <dbReference type="ARBA" id="ARBA00004842"/>
    </source>
</evidence>
<dbReference type="HAMAP" id="MF_00109">
    <property type="entry name" value="Shikimate_kinase"/>
    <property type="match status" value="1"/>
</dbReference>
<keyword evidence="10 12" id="KW-0057">Aromatic amino acid biosynthesis</keyword>
<dbReference type="PANTHER" id="PTHR43335">
    <property type="entry name" value="ABC TRANSPORTER, ATP-BINDING PROTEIN"/>
    <property type="match status" value="1"/>
</dbReference>
<dbReference type="PROSITE" id="PS50893">
    <property type="entry name" value="ABC_TRANSPORTER_2"/>
    <property type="match status" value="1"/>
</dbReference>